<dbReference type="Gene3D" id="3.30.2010.10">
    <property type="entry name" value="Metalloproteases ('zincins'), catalytic domain"/>
    <property type="match status" value="1"/>
</dbReference>
<dbReference type="InterPro" id="IPR002725">
    <property type="entry name" value="YgjP-like_metallopeptidase"/>
</dbReference>
<dbReference type="PANTHER" id="PTHR30399">
    <property type="entry name" value="UNCHARACTERIZED PROTEIN YGJP"/>
    <property type="match status" value="1"/>
</dbReference>
<dbReference type="Pfam" id="PF01863">
    <property type="entry name" value="YgjP-like"/>
    <property type="match status" value="1"/>
</dbReference>
<reference evidence="2 3" key="1">
    <citation type="submission" date="2022-03" db="EMBL/GenBank/DDBJ databases">
        <title>Complete genome sequence of Lysobacter capsici VKM B-2533 and Lysobacter gummosus 10.1.1, promising sources of lytic agents.</title>
        <authorList>
            <person name="Tarlachkov S.V."/>
            <person name="Kudryakova I.V."/>
            <person name="Afoshin A.S."/>
            <person name="Leontyevskaya E.A."/>
            <person name="Leontyevskaya N.V."/>
        </authorList>
    </citation>
    <scope>NUCLEOTIDE SEQUENCE [LARGE SCALE GENOMIC DNA]</scope>
    <source>
        <strain evidence="2 3">10.1.1</strain>
    </source>
</reference>
<feature type="domain" description="YgjP-like metallopeptidase" evidence="1">
    <location>
        <begin position="34"/>
        <end position="240"/>
    </location>
</feature>
<accession>A0ABY3XGG7</accession>
<sequence length="249" mass="28762">MKHSQESRSSLALRYGEHRIRCAVRRSDSRTKGSISIHIEPSGRVLIDAPALASDSEIRLAAMRRVTWIYKRLSEIEDRLRLATTREYVSGETIYYLGRRYRLKVIGESNARSVRIRGGYIEVSTVDSSPASVKKALHDWYRNRARSVLADRLAEVSKQLRWVKVMPPVSFRAMKVQWGSCSPRGRITLNPDLVRAPKQCIDYVLTHELCHLKEHNHGARFYRLLDMHLPGWRRIKIRLDDMADAILAT</sequence>
<dbReference type="EMBL" id="CP093547">
    <property type="protein sequence ID" value="UNP30730.1"/>
    <property type="molecule type" value="Genomic_DNA"/>
</dbReference>
<keyword evidence="3" id="KW-1185">Reference proteome</keyword>
<name>A0ABY3XGG7_9GAMM</name>
<gene>
    <name evidence="2" type="ORF">MOV92_05590</name>
</gene>
<evidence type="ECO:0000259" key="1">
    <source>
        <dbReference type="Pfam" id="PF01863"/>
    </source>
</evidence>
<dbReference type="PANTHER" id="PTHR30399:SF1">
    <property type="entry name" value="UTP PYROPHOSPHATASE"/>
    <property type="match status" value="1"/>
</dbReference>
<proteinExistence type="predicted"/>
<dbReference type="InterPro" id="IPR053136">
    <property type="entry name" value="UTP_pyrophosphatase-like"/>
</dbReference>
<evidence type="ECO:0000313" key="3">
    <source>
        <dbReference type="Proteomes" id="UP000829194"/>
    </source>
</evidence>
<evidence type="ECO:0000313" key="2">
    <source>
        <dbReference type="EMBL" id="UNP30730.1"/>
    </source>
</evidence>
<dbReference type="Proteomes" id="UP000829194">
    <property type="component" value="Chromosome"/>
</dbReference>
<dbReference type="CDD" id="cd07344">
    <property type="entry name" value="M48_yhfN_like"/>
    <property type="match status" value="1"/>
</dbReference>
<organism evidence="2 3">
    <name type="scientific">Lysobacter gummosus</name>
    <dbReference type="NCBI Taxonomy" id="262324"/>
    <lineage>
        <taxon>Bacteria</taxon>
        <taxon>Pseudomonadati</taxon>
        <taxon>Pseudomonadota</taxon>
        <taxon>Gammaproteobacteria</taxon>
        <taxon>Lysobacterales</taxon>
        <taxon>Lysobacteraceae</taxon>
        <taxon>Lysobacter</taxon>
    </lineage>
</organism>
<protein>
    <submittedName>
        <fullName evidence="2">M48 family metallopeptidase</fullName>
    </submittedName>
</protein>
<dbReference type="RefSeq" id="WP_057941927.1">
    <property type="nucleotide sequence ID" value="NZ_CP011131.1"/>
</dbReference>